<accession>A0A368VU63</accession>
<evidence type="ECO:0000313" key="1">
    <source>
        <dbReference type="EMBL" id="RCW43516.1"/>
    </source>
</evidence>
<proteinExistence type="predicted"/>
<comment type="caution">
    <text evidence="1">The sequence shown here is derived from an EMBL/GenBank/DDBJ whole genome shotgun (WGS) entry which is preliminary data.</text>
</comment>
<organism evidence="1 2">
    <name type="scientific">Paenibacillus prosopidis</name>
    <dbReference type="NCBI Taxonomy" id="630520"/>
    <lineage>
        <taxon>Bacteria</taxon>
        <taxon>Bacillati</taxon>
        <taxon>Bacillota</taxon>
        <taxon>Bacilli</taxon>
        <taxon>Bacillales</taxon>
        <taxon>Paenibacillaceae</taxon>
        <taxon>Paenibacillus</taxon>
    </lineage>
</organism>
<dbReference type="AlphaFoldDB" id="A0A368VU63"/>
<protein>
    <submittedName>
        <fullName evidence="1">Uncharacterized protein</fullName>
    </submittedName>
</protein>
<name>A0A368VU63_9BACL</name>
<keyword evidence="2" id="KW-1185">Reference proteome</keyword>
<dbReference type="RefSeq" id="WP_114382094.1">
    <property type="nucleotide sequence ID" value="NZ_QPJD01000013.1"/>
</dbReference>
<gene>
    <name evidence="1" type="ORF">DFP97_113189</name>
</gene>
<reference evidence="1 2" key="1">
    <citation type="submission" date="2018-07" db="EMBL/GenBank/DDBJ databases">
        <title>Genomic Encyclopedia of Type Strains, Phase III (KMG-III): the genomes of soil and plant-associated and newly described type strains.</title>
        <authorList>
            <person name="Whitman W."/>
        </authorList>
    </citation>
    <scope>NUCLEOTIDE SEQUENCE [LARGE SCALE GENOMIC DNA]</scope>
    <source>
        <strain evidence="1 2">CECT 7506</strain>
    </source>
</reference>
<dbReference type="EMBL" id="QPJD01000013">
    <property type="protein sequence ID" value="RCW43516.1"/>
    <property type="molecule type" value="Genomic_DNA"/>
</dbReference>
<sequence>MLSKNRLGAASRIYFKPEIKNCPHCESKSLYRTLVDKTPVDVEFPAKMNWTSGNIRKWIKNEFQVE</sequence>
<dbReference type="OrthoDB" id="2522027at2"/>
<dbReference type="Proteomes" id="UP000252415">
    <property type="component" value="Unassembled WGS sequence"/>
</dbReference>
<evidence type="ECO:0000313" key="2">
    <source>
        <dbReference type="Proteomes" id="UP000252415"/>
    </source>
</evidence>